<evidence type="ECO:0000256" key="1">
    <source>
        <dbReference type="SAM" id="MobiDB-lite"/>
    </source>
</evidence>
<comment type="caution">
    <text evidence="2">The sequence shown here is derived from an EMBL/GenBank/DDBJ whole genome shotgun (WGS) entry which is preliminary data.</text>
</comment>
<gene>
    <name evidence="2" type="ORF">SAMN05216506_103436</name>
</gene>
<evidence type="ECO:0000313" key="2">
    <source>
        <dbReference type="EMBL" id="SFD30193.1"/>
    </source>
</evidence>
<keyword evidence="3" id="KW-1185">Reference proteome</keyword>
<name>A0ABY1DW63_9PSEU</name>
<accession>A0ABY1DW63</accession>
<dbReference type="Proteomes" id="UP000199690">
    <property type="component" value="Unassembled WGS sequence"/>
</dbReference>
<protein>
    <submittedName>
        <fullName evidence="2">Uncharacterized protein</fullName>
    </submittedName>
</protein>
<sequence>MADKKQTEADTGETEAAEADGSSNGAGVGEELTEDAGKSDADGSNNGARVGAALAE</sequence>
<feature type="non-terminal residue" evidence="2">
    <location>
        <position position="56"/>
    </location>
</feature>
<evidence type="ECO:0000313" key="3">
    <source>
        <dbReference type="Proteomes" id="UP000199690"/>
    </source>
</evidence>
<organism evidence="2 3">
    <name type="scientific">Saccharopolyspora kobensis</name>
    <dbReference type="NCBI Taxonomy" id="146035"/>
    <lineage>
        <taxon>Bacteria</taxon>
        <taxon>Bacillati</taxon>
        <taxon>Actinomycetota</taxon>
        <taxon>Actinomycetes</taxon>
        <taxon>Pseudonocardiales</taxon>
        <taxon>Pseudonocardiaceae</taxon>
        <taxon>Saccharopolyspora</taxon>
    </lineage>
</organism>
<dbReference type="EMBL" id="FOME01000003">
    <property type="protein sequence ID" value="SFD30193.1"/>
    <property type="molecule type" value="Genomic_DNA"/>
</dbReference>
<proteinExistence type="predicted"/>
<feature type="region of interest" description="Disordered" evidence="1">
    <location>
        <begin position="1"/>
        <end position="56"/>
    </location>
</feature>
<reference evidence="2 3" key="1">
    <citation type="submission" date="2016-10" db="EMBL/GenBank/DDBJ databases">
        <authorList>
            <person name="Varghese N."/>
            <person name="Submissions S."/>
        </authorList>
    </citation>
    <scope>NUCLEOTIDE SEQUENCE [LARGE SCALE GENOMIC DNA]</scope>
    <source>
        <strain evidence="2 3">CGMCC 4.3529</strain>
    </source>
</reference>